<dbReference type="Pfam" id="PF20700">
    <property type="entry name" value="Mutator"/>
    <property type="match status" value="1"/>
</dbReference>
<sequence length="189" mass="21110">MNMHSISKTAFRNINNKLFSAYENSSLESMQDAANEAKMEEIVPCIHSCRVSIDGTCQKSGHSSLNGVVTAVSKGKCLDVIVLSKHCRQCIIWGVTEYTNWKVAHNCKINHRKSSEAMESSGAIDIFQQSVSRNKLAYNEYLGDKDTASYKEVINSKPYEAQFGITPVKLECVRQVNKQIGSQLRTLVQ</sequence>
<proteinExistence type="predicted"/>
<reference evidence="3" key="1">
    <citation type="submission" date="2025-08" db="UniProtKB">
        <authorList>
            <consortium name="RefSeq"/>
        </authorList>
    </citation>
    <scope>IDENTIFICATION</scope>
</reference>
<evidence type="ECO:0000259" key="1">
    <source>
        <dbReference type="Pfam" id="PF20700"/>
    </source>
</evidence>
<feature type="domain" description="Mutator-like transposase" evidence="1">
    <location>
        <begin position="1"/>
        <end position="187"/>
    </location>
</feature>
<evidence type="ECO:0000313" key="2">
    <source>
        <dbReference type="Proteomes" id="UP001652625"/>
    </source>
</evidence>
<dbReference type="GeneID" id="136092247"/>
<name>A0ABM4DNE9_HYDVU</name>
<gene>
    <name evidence="3" type="primary">LOC136092247</name>
</gene>
<dbReference type="Proteomes" id="UP001652625">
    <property type="component" value="Chromosome 15"/>
</dbReference>
<evidence type="ECO:0000313" key="3">
    <source>
        <dbReference type="RefSeq" id="XP_065676098.1"/>
    </source>
</evidence>
<protein>
    <submittedName>
        <fullName evidence="3">Uncharacterized protein LOC136092247</fullName>
    </submittedName>
</protein>
<dbReference type="RefSeq" id="XP_065676098.1">
    <property type="nucleotide sequence ID" value="XM_065820026.1"/>
</dbReference>
<organism evidence="2 3">
    <name type="scientific">Hydra vulgaris</name>
    <name type="common">Hydra</name>
    <name type="synonym">Hydra attenuata</name>
    <dbReference type="NCBI Taxonomy" id="6087"/>
    <lineage>
        <taxon>Eukaryota</taxon>
        <taxon>Metazoa</taxon>
        <taxon>Cnidaria</taxon>
        <taxon>Hydrozoa</taxon>
        <taxon>Hydroidolina</taxon>
        <taxon>Anthoathecata</taxon>
        <taxon>Aplanulata</taxon>
        <taxon>Hydridae</taxon>
        <taxon>Hydra</taxon>
    </lineage>
</organism>
<accession>A0ABM4DNE9</accession>
<keyword evidence="2" id="KW-1185">Reference proteome</keyword>
<dbReference type="InterPro" id="IPR049012">
    <property type="entry name" value="Mutator_transp_dom"/>
</dbReference>